<dbReference type="RefSeq" id="WP_305007130.1">
    <property type="nucleotide sequence ID" value="NZ_JAUQSY010000008.1"/>
</dbReference>
<dbReference type="EMBL" id="JAUQSY010000008">
    <property type="protein sequence ID" value="MDO7875805.1"/>
    <property type="molecule type" value="Genomic_DNA"/>
</dbReference>
<organism evidence="1 2">
    <name type="scientific">Hymenobacter aranciens</name>
    <dbReference type="NCBI Taxonomy" id="3063996"/>
    <lineage>
        <taxon>Bacteria</taxon>
        <taxon>Pseudomonadati</taxon>
        <taxon>Bacteroidota</taxon>
        <taxon>Cytophagia</taxon>
        <taxon>Cytophagales</taxon>
        <taxon>Hymenobacteraceae</taxon>
        <taxon>Hymenobacter</taxon>
    </lineage>
</organism>
<evidence type="ECO:0008006" key="3">
    <source>
        <dbReference type="Google" id="ProtNLM"/>
    </source>
</evidence>
<name>A0ABT9BC10_9BACT</name>
<dbReference type="Proteomes" id="UP001176429">
    <property type="component" value="Unassembled WGS sequence"/>
</dbReference>
<reference evidence="1" key="1">
    <citation type="submission" date="2023-07" db="EMBL/GenBank/DDBJ databases">
        <authorList>
            <person name="Kim M.K."/>
        </authorList>
    </citation>
    <scope>NUCLEOTIDE SEQUENCE</scope>
    <source>
        <strain evidence="1">ASUV-10-1</strain>
    </source>
</reference>
<sequence length="215" mass="23920">MKTSFKILGSCRIDENKIFVNQQLVFDNFAINFSQFADTAYQNQGVDYPRFYKMNNLSKLGFLAAEYLLSNFVESPSAHVSGELTGIILANHYSSLDTDLKHQQFIKQGVASPAVFVYTLPNILIGELCIRQGIKGENTFFIAADYDIPGQTAYVTQLLNDQLITHCFVGWVEYTAAGHQAFLAFVGPSAEAALPDYTSTTINLLFHQSYGRAES</sequence>
<proteinExistence type="predicted"/>
<comment type="caution">
    <text evidence="1">The sequence shown here is derived from an EMBL/GenBank/DDBJ whole genome shotgun (WGS) entry which is preliminary data.</text>
</comment>
<gene>
    <name evidence="1" type="ORF">Q5H93_13765</name>
</gene>
<accession>A0ABT9BC10</accession>
<keyword evidence="2" id="KW-1185">Reference proteome</keyword>
<evidence type="ECO:0000313" key="2">
    <source>
        <dbReference type="Proteomes" id="UP001176429"/>
    </source>
</evidence>
<protein>
    <recommendedName>
        <fullName evidence="3">3-oxoacyl-ACP synthase</fullName>
    </recommendedName>
</protein>
<evidence type="ECO:0000313" key="1">
    <source>
        <dbReference type="EMBL" id="MDO7875805.1"/>
    </source>
</evidence>